<dbReference type="Pfam" id="PF00213">
    <property type="entry name" value="OSCP"/>
    <property type="match status" value="1"/>
</dbReference>
<evidence type="ECO:0000256" key="2">
    <source>
        <dbReference type="ARBA" id="ARBA00022448"/>
    </source>
</evidence>
<dbReference type="STRING" id="53444.AYR59_06565"/>
<dbReference type="PANTHER" id="PTHR11910">
    <property type="entry name" value="ATP SYNTHASE DELTA CHAIN"/>
    <property type="match status" value="1"/>
</dbReference>
<dbReference type="InterPro" id="IPR000711">
    <property type="entry name" value="ATPase_OSCP/dsu"/>
</dbReference>
<dbReference type="GO" id="GO:0045259">
    <property type="term" value="C:proton-transporting ATP synthase complex"/>
    <property type="evidence" value="ECO:0007669"/>
    <property type="project" value="UniProtKB-KW"/>
</dbReference>
<evidence type="ECO:0000256" key="4">
    <source>
        <dbReference type="ARBA" id="ARBA00023065"/>
    </source>
</evidence>
<keyword evidence="6 8" id="KW-0139">CF(1)</keyword>
<sequence>MSLSKLDVAKNYSKALYEALENENSIDKGKADLDAIKIVFDNDPELAAALNGVSLDTQQKETLLNPLIDGATSEYVRNLINMLFDYGRISDLVAVIDEFDKLYNQKNGIVKAEAVTAVPLDEDEKSKLAQSLGKRINAKKVELSTKINPDIIGGVILKSSDVVYDGSIRTKIEQVKRLLLK</sequence>
<comment type="subcellular location">
    <subcellularLocation>
        <location evidence="8">Cell membrane</location>
        <topology evidence="8">Peripheral membrane protein</topology>
    </subcellularLocation>
    <subcellularLocation>
        <location evidence="1">Membrane</location>
    </subcellularLocation>
</comment>
<dbReference type="RefSeq" id="WP_054646348.1">
    <property type="nucleotide sequence ID" value="NZ_FUXS01000001.1"/>
</dbReference>
<gene>
    <name evidence="8" type="primary">atpH</name>
    <name evidence="9" type="ORF">IV52_GL000614</name>
</gene>
<keyword evidence="10" id="KW-1185">Reference proteome</keyword>
<dbReference type="PATRIC" id="fig|1122148.6.peg.634"/>
<dbReference type="NCBIfam" id="TIGR01145">
    <property type="entry name" value="ATP_synt_delta"/>
    <property type="match status" value="1"/>
</dbReference>
<dbReference type="GO" id="GO:0005886">
    <property type="term" value="C:plasma membrane"/>
    <property type="evidence" value="ECO:0007669"/>
    <property type="project" value="UniProtKB-SubCell"/>
</dbReference>
<accession>A0A0R2JXN0</accession>
<organism evidence="9 10">
    <name type="scientific">Fructilactobacillus lindneri DSM 20690 = JCM 11027</name>
    <dbReference type="NCBI Taxonomy" id="1122148"/>
    <lineage>
        <taxon>Bacteria</taxon>
        <taxon>Bacillati</taxon>
        <taxon>Bacillota</taxon>
        <taxon>Bacilli</taxon>
        <taxon>Lactobacillales</taxon>
        <taxon>Lactobacillaceae</taxon>
        <taxon>Fructilactobacillus</taxon>
    </lineage>
</organism>
<dbReference type="GeneID" id="61250502"/>
<evidence type="ECO:0000256" key="1">
    <source>
        <dbReference type="ARBA" id="ARBA00004370"/>
    </source>
</evidence>
<comment type="similarity">
    <text evidence="8">Belongs to the ATPase delta chain family.</text>
</comment>
<comment type="function">
    <text evidence="8">This protein is part of the stalk that links CF(0) to CF(1). It either transmits conformational changes from CF(0) to CF(1) or is implicated in proton conduction.</text>
</comment>
<dbReference type="Proteomes" id="UP000051565">
    <property type="component" value="Unassembled WGS sequence"/>
</dbReference>
<name>A0A0R2JXN0_9LACO</name>
<keyword evidence="7 8" id="KW-0066">ATP synthesis</keyword>
<dbReference type="InterPro" id="IPR020781">
    <property type="entry name" value="ATPase_OSCP/d_CS"/>
</dbReference>
<evidence type="ECO:0000256" key="5">
    <source>
        <dbReference type="ARBA" id="ARBA00023136"/>
    </source>
</evidence>
<evidence type="ECO:0000256" key="6">
    <source>
        <dbReference type="ARBA" id="ARBA00023196"/>
    </source>
</evidence>
<dbReference type="Gene3D" id="1.10.520.20">
    <property type="entry name" value="N-terminal domain of the delta subunit of the F1F0-ATP synthase"/>
    <property type="match status" value="1"/>
</dbReference>
<evidence type="ECO:0000313" key="10">
    <source>
        <dbReference type="Proteomes" id="UP000051565"/>
    </source>
</evidence>
<keyword evidence="8" id="KW-1003">Cell membrane</keyword>
<dbReference type="PROSITE" id="PS00389">
    <property type="entry name" value="ATPASE_DELTA"/>
    <property type="match status" value="1"/>
</dbReference>
<dbReference type="AlphaFoldDB" id="A0A0R2JXN0"/>
<reference evidence="9 10" key="1">
    <citation type="journal article" date="2015" name="Genome Announc.">
        <title>Expanding the biotechnology potential of lactobacilli through comparative genomics of 213 strains and associated genera.</title>
        <authorList>
            <person name="Sun Z."/>
            <person name="Harris H.M."/>
            <person name="McCann A."/>
            <person name="Guo C."/>
            <person name="Argimon S."/>
            <person name="Zhang W."/>
            <person name="Yang X."/>
            <person name="Jeffery I.B."/>
            <person name="Cooney J.C."/>
            <person name="Kagawa T.F."/>
            <person name="Liu W."/>
            <person name="Song Y."/>
            <person name="Salvetti E."/>
            <person name="Wrobel A."/>
            <person name="Rasinkangas P."/>
            <person name="Parkhill J."/>
            <person name="Rea M.C."/>
            <person name="O'Sullivan O."/>
            <person name="Ritari J."/>
            <person name="Douillard F.P."/>
            <person name="Paul Ross R."/>
            <person name="Yang R."/>
            <person name="Briner A.E."/>
            <person name="Felis G.E."/>
            <person name="de Vos W.M."/>
            <person name="Barrangou R."/>
            <person name="Klaenhammer T.R."/>
            <person name="Caufield P.W."/>
            <person name="Cui Y."/>
            <person name="Zhang H."/>
            <person name="O'Toole P.W."/>
        </authorList>
    </citation>
    <scope>NUCLEOTIDE SEQUENCE [LARGE SCALE GENOMIC DNA]</scope>
    <source>
        <strain evidence="9 10">DSM 20690</strain>
    </source>
</reference>
<dbReference type="InterPro" id="IPR026015">
    <property type="entry name" value="ATP_synth_OSCP/delta_N_sf"/>
</dbReference>
<evidence type="ECO:0000256" key="8">
    <source>
        <dbReference type="HAMAP-Rule" id="MF_01416"/>
    </source>
</evidence>
<proteinExistence type="inferred from homology"/>
<dbReference type="OrthoDB" id="9786633at2"/>
<keyword evidence="2 8" id="KW-0813">Transport</keyword>
<keyword evidence="5 8" id="KW-0472">Membrane</keyword>
<evidence type="ECO:0000256" key="7">
    <source>
        <dbReference type="ARBA" id="ARBA00023310"/>
    </source>
</evidence>
<keyword evidence="4 8" id="KW-0406">Ion transport</keyword>
<comment type="caution">
    <text evidence="9">The sequence shown here is derived from an EMBL/GenBank/DDBJ whole genome shotgun (WGS) entry which is preliminary data.</text>
</comment>
<dbReference type="SUPFAM" id="SSF47928">
    <property type="entry name" value="N-terminal domain of the delta subunit of the F1F0-ATP synthase"/>
    <property type="match status" value="1"/>
</dbReference>
<evidence type="ECO:0000313" key="9">
    <source>
        <dbReference type="EMBL" id="KRN79207.1"/>
    </source>
</evidence>
<dbReference type="GO" id="GO:0046933">
    <property type="term" value="F:proton-transporting ATP synthase activity, rotational mechanism"/>
    <property type="evidence" value="ECO:0007669"/>
    <property type="project" value="UniProtKB-UniRule"/>
</dbReference>
<comment type="function">
    <text evidence="8">F(1)F(0) ATP synthase produces ATP from ADP in the presence of a proton or sodium gradient. F-type ATPases consist of two structural domains, F(1) containing the extramembraneous catalytic core and F(0) containing the membrane proton channel, linked together by a central stalk and a peripheral stalk. During catalysis, ATP synthesis in the catalytic domain of F(1) is coupled via a rotary mechanism of the central stalk subunits to proton translocation.</text>
</comment>
<protein>
    <recommendedName>
        <fullName evidence="8">ATP synthase subunit delta</fullName>
    </recommendedName>
    <alternativeName>
        <fullName evidence="8">ATP synthase F(1) sector subunit delta</fullName>
    </alternativeName>
    <alternativeName>
        <fullName evidence="8">F-type ATPase subunit delta</fullName>
        <shortName evidence="8">F-ATPase subunit delta</shortName>
    </alternativeName>
</protein>
<keyword evidence="3 8" id="KW-0375">Hydrogen ion transport</keyword>
<dbReference type="EMBL" id="JQBT01000032">
    <property type="protein sequence ID" value="KRN79207.1"/>
    <property type="molecule type" value="Genomic_DNA"/>
</dbReference>
<dbReference type="PRINTS" id="PR00125">
    <property type="entry name" value="ATPASEDELTA"/>
</dbReference>
<dbReference type="HAMAP" id="MF_01416">
    <property type="entry name" value="ATP_synth_delta_bact"/>
    <property type="match status" value="1"/>
</dbReference>
<evidence type="ECO:0000256" key="3">
    <source>
        <dbReference type="ARBA" id="ARBA00022781"/>
    </source>
</evidence>